<dbReference type="Proteomes" id="UP000240717">
    <property type="component" value="Unassembled WGS sequence"/>
</dbReference>
<sequence length="108" mass="12395">MILDNVNPNDLFPTEKKGPSVLGIMDYQVQGQSQFEGAFIATSERLIMNVDMNGQFYYRNIGYDEVNNIEFDGETILFEFNIGQIPMHDFKSNDVQAFVDFVKEKIQA</sequence>
<name>A0A2T4Q2M2_STAWA</name>
<dbReference type="RefSeq" id="WP_002450276.1">
    <property type="nucleotide sequence ID" value="NZ_CP054017.1"/>
</dbReference>
<gene>
    <name evidence="1" type="ORF">BU085_03200</name>
</gene>
<dbReference type="AlphaFoldDB" id="A0A2T4Q2M2"/>
<proteinExistence type="predicted"/>
<evidence type="ECO:0008006" key="3">
    <source>
        <dbReference type="Google" id="ProtNLM"/>
    </source>
</evidence>
<reference evidence="1 2" key="1">
    <citation type="journal article" date="2016" name="Front. Microbiol.">
        <title>Comprehensive Phylogenetic Analysis of Bovine Non-aureus Staphylococci Species Based on Whole-Genome Sequencing.</title>
        <authorList>
            <person name="Naushad S."/>
            <person name="Barkema H.W."/>
            <person name="Luby C."/>
            <person name="Condas L.A."/>
            <person name="Nobrega D.B."/>
            <person name="Carson D.A."/>
            <person name="De Buck J."/>
        </authorList>
    </citation>
    <scope>NUCLEOTIDE SEQUENCE [LARGE SCALE GENOMIC DNA]</scope>
    <source>
        <strain evidence="1 2">SNUC 2993</strain>
    </source>
</reference>
<evidence type="ECO:0000313" key="1">
    <source>
        <dbReference type="EMBL" id="PTI52075.1"/>
    </source>
</evidence>
<comment type="caution">
    <text evidence="1">The sequence shown here is derived from an EMBL/GenBank/DDBJ whole genome shotgun (WGS) entry which is preliminary data.</text>
</comment>
<dbReference type="STRING" id="1194526.A284_03075"/>
<organism evidence="1 2">
    <name type="scientific">Staphylococcus warneri</name>
    <dbReference type="NCBI Taxonomy" id="1292"/>
    <lineage>
        <taxon>Bacteria</taxon>
        <taxon>Bacillati</taxon>
        <taxon>Bacillota</taxon>
        <taxon>Bacilli</taxon>
        <taxon>Bacillales</taxon>
        <taxon>Staphylococcaceae</taxon>
        <taxon>Staphylococcus</taxon>
    </lineage>
</organism>
<accession>A0A2T4Q2M2</accession>
<evidence type="ECO:0000313" key="2">
    <source>
        <dbReference type="Proteomes" id="UP000240717"/>
    </source>
</evidence>
<protein>
    <recommendedName>
        <fullName evidence="3">YokE-like PH domain-containing protein</fullName>
    </recommendedName>
</protein>
<dbReference type="EMBL" id="PZEV01000006">
    <property type="protein sequence ID" value="PTI52075.1"/>
    <property type="molecule type" value="Genomic_DNA"/>
</dbReference>